<dbReference type="EMBL" id="RJSE01000007">
    <property type="protein sequence ID" value="RNL62441.1"/>
    <property type="molecule type" value="Genomic_DNA"/>
</dbReference>
<evidence type="ECO:0000313" key="11">
    <source>
        <dbReference type="Proteomes" id="UP000267128"/>
    </source>
</evidence>
<dbReference type="InterPro" id="IPR009100">
    <property type="entry name" value="AcylCoA_DH/oxidase_NM_dom_sf"/>
</dbReference>
<accession>A0A3N0CGT4</accession>
<dbReference type="Pfam" id="PF02770">
    <property type="entry name" value="Acyl-CoA_dh_M"/>
    <property type="match status" value="1"/>
</dbReference>
<dbReference type="Gene3D" id="1.10.540.10">
    <property type="entry name" value="Acyl-CoA dehydrogenase/oxidase, N-terminal domain"/>
    <property type="match status" value="1"/>
</dbReference>
<dbReference type="PANTHER" id="PTHR43884:SF12">
    <property type="entry name" value="ISOVALERYL-COA DEHYDROGENASE, MITOCHONDRIAL-RELATED"/>
    <property type="match status" value="1"/>
</dbReference>
<feature type="domain" description="Acyl-CoA dehydrogenase/oxidase N-terminal" evidence="9">
    <location>
        <begin position="7"/>
        <end position="116"/>
    </location>
</feature>
<dbReference type="InterPro" id="IPR013786">
    <property type="entry name" value="AcylCoA_DH/ox_N"/>
</dbReference>
<sequence length="383" mass="41254">MSIALNADEQDLQLAVRRYLDTKIAPLVAEHEERREFPWEVLAGLYEFGYVRGMVAAEHGGDELSAMMQAVLMEEAGRCWGSLRTTVNVQGMVAMLLSRSGTPEQRGTFLDPMLAGARFGWFALTESEAGSDAGALTTTAQRVGDRFVLKGRKIYITNALGSDFGILVARHLDADGTDLGVSAFLVEAAESPYGVSEIAHMPVRSTSSCELVFDGTEIPAANLLGEPGSGFRQAMAAVNIGRLNMAMGAVGLSQACLEAAVRFSKERRQFGKSIAEFQLIQQMVVDIAVGTQTARLLGYDAARALDAGADARYECSMAKYYCGETAGRSATLALQVHGGAGLMEEFPVERYFRDAREATIPEGTSQIQVLQMGRQLLGVSALR</sequence>
<dbReference type="PROSITE" id="PS00073">
    <property type="entry name" value="ACYL_COA_DH_2"/>
    <property type="match status" value="1"/>
</dbReference>
<feature type="domain" description="Acyl-CoA oxidase/dehydrogenase middle" evidence="8">
    <location>
        <begin position="122"/>
        <end position="215"/>
    </location>
</feature>
<keyword evidence="5 6" id="KW-0560">Oxidoreductase</keyword>
<keyword evidence="4 6" id="KW-0274">FAD</keyword>
<dbReference type="PANTHER" id="PTHR43884">
    <property type="entry name" value="ACYL-COA DEHYDROGENASE"/>
    <property type="match status" value="1"/>
</dbReference>
<evidence type="ECO:0000256" key="5">
    <source>
        <dbReference type="ARBA" id="ARBA00023002"/>
    </source>
</evidence>
<dbReference type="InterPro" id="IPR036250">
    <property type="entry name" value="AcylCo_DH-like_C"/>
</dbReference>
<evidence type="ECO:0000313" key="10">
    <source>
        <dbReference type="EMBL" id="RNL62441.1"/>
    </source>
</evidence>
<dbReference type="InterPro" id="IPR046373">
    <property type="entry name" value="Acyl-CoA_Oxase/DH_mid-dom_sf"/>
</dbReference>
<evidence type="ECO:0000259" key="9">
    <source>
        <dbReference type="Pfam" id="PF02771"/>
    </source>
</evidence>
<dbReference type="Pfam" id="PF00441">
    <property type="entry name" value="Acyl-CoA_dh_1"/>
    <property type="match status" value="1"/>
</dbReference>
<dbReference type="Proteomes" id="UP000267128">
    <property type="component" value="Unassembled WGS sequence"/>
</dbReference>
<dbReference type="FunFam" id="1.20.140.10:FF:000011">
    <property type="entry name" value="Medium-chain specific acyl-CoA dehydrogenase, mitochondrial"/>
    <property type="match status" value="1"/>
</dbReference>
<dbReference type="InterPro" id="IPR009075">
    <property type="entry name" value="AcylCo_DH/oxidase_C"/>
</dbReference>
<proteinExistence type="inferred from homology"/>
<dbReference type="InterPro" id="IPR037069">
    <property type="entry name" value="AcylCoA_DH/ox_N_sf"/>
</dbReference>
<dbReference type="GO" id="GO:0050660">
    <property type="term" value="F:flavin adenine dinucleotide binding"/>
    <property type="evidence" value="ECO:0007669"/>
    <property type="project" value="InterPro"/>
</dbReference>
<comment type="cofactor">
    <cofactor evidence="1 6">
        <name>FAD</name>
        <dbReference type="ChEBI" id="CHEBI:57692"/>
    </cofactor>
</comment>
<keyword evidence="11" id="KW-1185">Reference proteome</keyword>
<dbReference type="OrthoDB" id="142556at2"/>
<organism evidence="10 11">
    <name type="scientific">Nocardioides marmoriginsengisoli</name>
    <dbReference type="NCBI Taxonomy" id="661483"/>
    <lineage>
        <taxon>Bacteria</taxon>
        <taxon>Bacillati</taxon>
        <taxon>Actinomycetota</taxon>
        <taxon>Actinomycetes</taxon>
        <taxon>Propionibacteriales</taxon>
        <taxon>Nocardioidaceae</taxon>
        <taxon>Nocardioides</taxon>
    </lineage>
</organism>
<evidence type="ECO:0000259" key="8">
    <source>
        <dbReference type="Pfam" id="PF02770"/>
    </source>
</evidence>
<feature type="domain" description="Acyl-CoA dehydrogenase/oxidase C-terminal" evidence="7">
    <location>
        <begin position="228"/>
        <end position="377"/>
    </location>
</feature>
<evidence type="ECO:0000259" key="7">
    <source>
        <dbReference type="Pfam" id="PF00441"/>
    </source>
</evidence>
<name>A0A3N0CGT4_9ACTN</name>
<gene>
    <name evidence="10" type="ORF">EFK50_11760</name>
</gene>
<evidence type="ECO:0000256" key="2">
    <source>
        <dbReference type="ARBA" id="ARBA00009347"/>
    </source>
</evidence>
<reference evidence="10 11" key="1">
    <citation type="submission" date="2018-11" db="EMBL/GenBank/DDBJ databases">
        <authorList>
            <person name="Li F."/>
        </authorList>
    </citation>
    <scope>NUCLEOTIDE SEQUENCE [LARGE SCALE GENOMIC DNA]</scope>
    <source>
        <strain evidence="10 11">Gsoil 097</strain>
    </source>
</reference>
<keyword evidence="3 6" id="KW-0285">Flavoprotein</keyword>
<dbReference type="Gene3D" id="1.20.140.10">
    <property type="entry name" value="Butyryl-CoA Dehydrogenase, subunit A, domain 3"/>
    <property type="match status" value="1"/>
</dbReference>
<dbReference type="RefSeq" id="WP_123227737.1">
    <property type="nucleotide sequence ID" value="NZ_RJSE01000007.1"/>
</dbReference>
<protein>
    <submittedName>
        <fullName evidence="10">Acyl-CoA dehydrogenase</fullName>
    </submittedName>
</protein>
<dbReference type="Gene3D" id="2.40.110.10">
    <property type="entry name" value="Butyryl-CoA Dehydrogenase, subunit A, domain 2"/>
    <property type="match status" value="1"/>
</dbReference>
<dbReference type="SUPFAM" id="SSF47203">
    <property type="entry name" value="Acyl-CoA dehydrogenase C-terminal domain-like"/>
    <property type="match status" value="1"/>
</dbReference>
<dbReference type="SUPFAM" id="SSF56645">
    <property type="entry name" value="Acyl-CoA dehydrogenase NM domain-like"/>
    <property type="match status" value="1"/>
</dbReference>
<comment type="similarity">
    <text evidence="2 6">Belongs to the acyl-CoA dehydrogenase family.</text>
</comment>
<dbReference type="GO" id="GO:0003995">
    <property type="term" value="F:acyl-CoA dehydrogenase activity"/>
    <property type="evidence" value="ECO:0007669"/>
    <property type="project" value="InterPro"/>
</dbReference>
<evidence type="ECO:0000256" key="4">
    <source>
        <dbReference type="ARBA" id="ARBA00022827"/>
    </source>
</evidence>
<dbReference type="InterPro" id="IPR006091">
    <property type="entry name" value="Acyl-CoA_Oxase/DH_mid-dom"/>
</dbReference>
<comment type="caution">
    <text evidence="10">The sequence shown here is derived from an EMBL/GenBank/DDBJ whole genome shotgun (WGS) entry which is preliminary data.</text>
</comment>
<evidence type="ECO:0000256" key="1">
    <source>
        <dbReference type="ARBA" id="ARBA00001974"/>
    </source>
</evidence>
<evidence type="ECO:0000256" key="3">
    <source>
        <dbReference type="ARBA" id="ARBA00022630"/>
    </source>
</evidence>
<dbReference type="PROSITE" id="PS00072">
    <property type="entry name" value="ACYL_COA_DH_1"/>
    <property type="match status" value="1"/>
</dbReference>
<evidence type="ECO:0000256" key="6">
    <source>
        <dbReference type="RuleBase" id="RU362125"/>
    </source>
</evidence>
<dbReference type="AlphaFoldDB" id="A0A3N0CGT4"/>
<dbReference type="InterPro" id="IPR006089">
    <property type="entry name" value="Acyl-CoA_DH_CS"/>
</dbReference>
<dbReference type="Pfam" id="PF02771">
    <property type="entry name" value="Acyl-CoA_dh_N"/>
    <property type="match status" value="1"/>
</dbReference>